<organism evidence="10 11">
    <name type="scientific">Capsulimonas corticalis</name>
    <dbReference type="NCBI Taxonomy" id="2219043"/>
    <lineage>
        <taxon>Bacteria</taxon>
        <taxon>Bacillati</taxon>
        <taxon>Armatimonadota</taxon>
        <taxon>Armatimonadia</taxon>
        <taxon>Capsulimonadales</taxon>
        <taxon>Capsulimonadaceae</taxon>
        <taxon>Capsulimonas</taxon>
    </lineage>
</organism>
<gene>
    <name evidence="10" type="primary">ccrMIM</name>
    <name evidence="10" type="ORF">CCAX7_005870</name>
</gene>
<feature type="domain" description="RAMA" evidence="9">
    <location>
        <begin position="269"/>
        <end position="351"/>
    </location>
</feature>
<dbReference type="InterPro" id="IPR001091">
    <property type="entry name" value="RM_Methyltransferase"/>
</dbReference>
<dbReference type="InterPro" id="IPR002052">
    <property type="entry name" value="DNA_methylase_N6_adenine_CS"/>
</dbReference>
<dbReference type="EC" id="2.1.1.-" evidence="7"/>
<dbReference type="OrthoDB" id="9800801at2"/>
<accession>A0A402D378</accession>
<keyword evidence="11" id="KW-1185">Reference proteome</keyword>
<keyword evidence="4" id="KW-0949">S-adenosyl-L-methionine</keyword>
<dbReference type="PANTHER" id="PTHR13370:SF3">
    <property type="entry name" value="TRNA (GUANINE(10)-N2)-METHYLTRANSFERASE HOMOLOG"/>
    <property type="match status" value="1"/>
</dbReference>
<dbReference type="Gene3D" id="3.40.50.150">
    <property type="entry name" value="Vaccinia Virus protein VP39"/>
    <property type="match status" value="1"/>
</dbReference>
<dbReference type="InterPro" id="IPR002941">
    <property type="entry name" value="DNA_methylase_N4/N6"/>
</dbReference>
<keyword evidence="2 10" id="KW-0489">Methyltransferase</keyword>
<dbReference type="GO" id="GO:0005737">
    <property type="term" value="C:cytoplasm"/>
    <property type="evidence" value="ECO:0007669"/>
    <property type="project" value="TreeGrafter"/>
</dbReference>
<protein>
    <recommendedName>
        <fullName evidence="7">Methyltransferase</fullName>
        <ecNumber evidence="7">2.1.1.-</ecNumber>
    </recommendedName>
</protein>
<evidence type="ECO:0000256" key="6">
    <source>
        <dbReference type="ARBA" id="ARBA00023125"/>
    </source>
</evidence>
<dbReference type="GO" id="GO:0003677">
    <property type="term" value="F:DNA binding"/>
    <property type="evidence" value="ECO:0007669"/>
    <property type="project" value="UniProtKB-KW"/>
</dbReference>
<dbReference type="SUPFAM" id="SSF53335">
    <property type="entry name" value="S-adenosyl-L-methionine-dependent methyltransferases"/>
    <property type="match status" value="1"/>
</dbReference>
<dbReference type="GO" id="GO:0009007">
    <property type="term" value="F:site-specific DNA-methyltransferase (adenine-specific) activity"/>
    <property type="evidence" value="ECO:0007669"/>
    <property type="project" value="TreeGrafter"/>
</dbReference>
<dbReference type="PROSITE" id="PS00092">
    <property type="entry name" value="N6_MTASE"/>
    <property type="match status" value="1"/>
</dbReference>
<dbReference type="AlphaFoldDB" id="A0A402D378"/>
<evidence type="ECO:0000256" key="4">
    <source>
        <dbReference type="ARBA" id="ARBA00022691"/>
    </source>
</evidence>
<evidence type="ECO:0000256" key="2">
    <source>
        <dbReference type="ARBA" id="ARBA00022603"/>
    </source>
</evidence>
<dbReference type="Pfam" id="PF01555">
    <property type="entry name" value="N6_N4_Mtase"/>
    <property type="match status" value="1"/>
</dbReference>
<keyword evidence="5" id="KW-0235">DNA replication</keyword>
<evidence type="ECO:0000256" key="3">
    <source>
        <dbReference type="ARBA" id="ARBA00022679"/>
    </source>
</evidence>
<feature type="domain" description="DNA methylase N-4/N-6" evidence="8">
    <location>
        <begin position="28"/>
        <end position="249"/>
    </location>
</feature>
<keyword evidence="6" id="KW-0238">DNA-binding</keyword>
<dbReference type="GO" id="GO:0032259">
    <property type="term" value="P:methylation"/>
    <property type="evidence" value="ECO:0007669"/>
    <property type="project" value="UniProtKB-KW"/>
</dbReference>
<dbReference type="PANTHER" id="PTHR13370">
    <property type="entry name" value="RNA METHYLASE-RELATED"/>
    <property type="match status" value="1"/>
</dbReference>
<dbReference type="Proteomes" id="UP000287394">
    <property type="component" value="Chromosome"/>
</dbReference>
<dbReference type="RefSeq" id="WP_119323995.1">
    <property type="nucleotide sequence ID" value="NZ_AP025739.1"/>
</dbReference>
<dbReference type="REBASE" id="621055">
    <property type="entry name" value="M.CcoAX7ORF5870P"/>
</dbReference>
<proteinExistence type="inferred from homology"/>
<dbReference type="Pfam" id="PF18755">
    <property type="entry name" value="RAMA"/>
    <property type="match status" value="1"/>
</dbReference>
<dbReference type="KEGG" id="ccot:CCAX7_005870"/>
<evidence type="ECO:0000259" key="8">
    <source>
        <dbReference type="Pfam" id="PF01555"/>
    </source>
</evidence>
<sequence>MSNHPPVNQVLLGDCIEMMNSLPEKCADLIFADPPYNMQLSNALWRPNMTKVDAVDDHWDKFASFEAYDKFTREWLTAARRVLSDNGTLWVIGSYHNIYRVGAILMDLGFWTLNDIVWVKKNPMPQMKGVRFCNAHETLLWVKKSQTQTKYTFHYREFKAGNEDKQMRSDWHFPICGRGERLLVNGVKAHTTQKPEALLHRVIASTTNPGDVVLDPFCGTGTTAAVAKRLGRRYITIDREEAYVALAKERLDGVIPTLEEPRAEVFVDAPKPRIPFVSLVESGLLAVGSRLRFGNTDIYASVHADGAISAGGYCGSIHKVGALLLGLPNSNGWKLWHFTDPETGEEKLIDALRPSAVVKK</sequence>
<dbReference type="EMBL" id="AP025739">
    <property type="protein sequence ID" value="BDI28536.1"/>
    <property type="molecule type" value="Genomic_DNA"/>
</dbReference>
<evidence type="ECO:0000256" key="7">
    <source>
        <dbReference type="RuleBase" id="RU362026"/>
    </source>
</evidence>
<dbReference type="GO" id="GO:0008170">
    <property type="term" value="F:N-methyltransferase activity"/>
    <property type="evidence" value="ECO:0007669"/>
    <property type="project" value="InterPro"/>
</dbReference>
<dbReference type="CDD" id="cd02440">
    <property type="entry name" value="AdoMet_MTases"/>
    <property type="match status" value="1"/>
</dbReference>
<dbReference type="GO" id="GO:0006260">
    <property type="term" value="P:DNA replication"/>
    <property type="evidence" value="ECO:0007669"/>
    <property type="project" value="UniProtKB-KW"/>
</dbReference>
<dbReference type="InterPro" id="IPR040843">
    <property type="entry name" value="RAMA"/>
</dbReference>
<keyword evidence="3" id="KW-0808">Transferase</keyword>
<dbReference type="InterPro" id="IPR029063">
    <property type="entry name" value="SAM-dependent_MTases_sf"/>
</dbReference>
<dbReference type="PRINTS" id="PR00508">
    <property type="entry name" value="S21N4MTFRASE"/>
</dbReference>
<evidence type="ECO:0000256" key="1">
    <source>
        <dbReference type="ARBA" id="ARBA00006594"/>
    </source>
</evidence>
<evidence type="ECO:0000256" key="5">
    <source>
        <dbReference type="ARBA" id="ARBA00022705"/>
    </source>
</evidence>
<evidence type="ECO:0000313" key="10">
    <source>
        <dbReference type="EMBL" id="BDI28536.1"/>
    </source>
</evidence>
<comment type="similarity">
    <text evidence="1 7">Belongs to the N(4)/N(6)-methyltransferase family.</text>
</comment>
<reference evidence="10 11" key="1">
    <citation type="journal article" date="2019" name="Int. J. Syst. Evol. Microbiol.">
        <title>Capsulimonas corticalis gen. nov., sp. nov., an aerobic capsulated bacterium, of a novel bacterial order, Capsulimonadales ord. nov., of the class Armatimonadia of the phylum Armatimonadetes.</title>
        <authorList>
            <person name="Li J."/>
            <person name="Kudo C."/>
            <person name="Tonouchi A."/>
        </authorList>
    </citation>
    <scope>NUCLEOTIDE SEQUENCE [LARGE SCALE GENOMIC DNA]</scope>
    <source>
        <strain evidence="10 11">AX-7</strain>
    </source>
</reference>
<evidence type="ECO:0000259" key="9">
    <source>
        <dbReference type="Pfam" id="PF18755"/>
    </source>
</evidence>
<name>A0A402D378_9BACT</name>
<evidence type="ECO:0000313" key="11">
    <source>
        <dbReference type="Proteomes" id="UP000287394"/>
    </source>
</evidence>